<evidence type="ECO:0000256" key="5">
    <source>
        <dbReference type="ARBA" id="ARBA00023163"/>
    </source>
</evidence>
<comment type="subcellular location">
    <subcellularLocation>
        <location evidence="1">Nucleus</location>
    </subcellularLocation>
</comment>
<dbReference type="GO" id="GO:0006351">
    <property type="term" value="P:DNA-templated transcription"/>
    <property type="evidence" value="ECO:0007669"/>
    <property type="project" value="InterPro"/>
</dbReference>
<dbReference type="GeneID" id="66101365"/>
<dbReference type="PROSITE" id="PS00463">
    <property type="entry name" value="ZN2_CY6_FUNGAL_1"/>
    <property type="match status" value="1"/>
</dbReference>
<dbReference type="GO" id="GO:0008270">
    <property type="term" value="F:zinc ion binding"/>
    <property type="evidence" value="ECO:0007669"/>
    <property type="project" value="InterPro"/>
</dbReference>
<dbReference type="AlphaFoldDB" id="A0A9P8AV74"/>
<keyword evidence="5" id="KW-0804">Transcription</keyword>
<dbReference type="OrthoDB" id="2595934at2759"/>
<feature type="domain" description="Zn(2)-C6 fungal-type" evidence="8">
    <location>
        <begin position="31"/>
        <end position="66"/>
    </location>
</feature>
<dbReference type="Proteomes" id="UP000812287">
    <property type="component" value="Unassembled WGS sequence"/>
</dbReference>
<dbReference type="SMART" id="SM00906">
    <property type="entry name" value="Fungal_trans"/>
    <property type="match status" value="1"/>
</dbReference>
<evidence type="ECO:0000256" key="7">
    <source>
        <dbReference type="SAM" id="MobiDB-lite"/>
    </source>
</evidence>
<dbReference type="CDD" id="cd12148">
    <property type="entry name" value="fungal_TF_MHR"/>
    <property type="match status" value="1"/>
</dbReference>
<dbReference type="InterPro" id="IPR007219">
    <property type="entry name" value="XnlR_reg_dom"/>
</dbReference>
<feature type="region of interest" description="Disordered" evidence="7">
    <location>
        <begin position="111"/>
        <end position="132"/>
    </location>
</feature>
<sequence>MKRSRDTKASPTEDSVARSSRSRSKRSKVQACSSCRRHKTRCEVLDLERSVVRCHRCNVLKIDCSYEDMDKSLFAPEPSVAKSFPQSSAEAATMQSAYDLGVGGRLLDSGMSSGSPSTISDSPLAAGSDSNSDFPRPDNMWSFVPHRLDWSMPLVAIQELARQPQQDQFHTSAMNDQSLSSILSQAEIDHLVTLFSVNYVPWLNFTLAGEGPTPFLDLVCCTVASRYLDASTRALVAPRLQRLAEDTIARMIFNPELFESQETVKGLIILSLWTPICGPSKGGGRDGRMLISMAVSMALNLGLSEASATAISIRDKLPYDQAAVDEATNKARLWVTLSTTESMLCIGTRRTPLSRRSPTDLSIFPIISPSNVSDGRDLRIRLLAEIYNAAEQGMAVEFATREDTEAWYNGVSNSLAAMDRLSRLVLPLSVVLSHDQFYYHMLLLLLQGARLLVLYHAIQLARRAVRNVDGETNMFWFLEIKPHGLNVVTIWGKECLSMGEAILVSLLKADKSLLPTTPDITFMTIALAGALVVGVKYLMVERVGIELLGSGDALLEQSVQYLSQAAFSRDHVAERCSALLHTMYSSWMKRQKAEFIYLSPLELHQSGAAAPGVFPTSGVGTEGHEADASDPSMFQDIQFWSTLFGGQGGADSTVYPPSNMRETYT</sequence>
<comment type="caution">
    <text evidence="9">The sequence shown here is derived from an EMBL/GenBank/DDBJ whole genome shotgun (WGS) entry which is preliminary data.</text>
</comment>
<dbReference type="EMBL" id="MU250531">
    <property type="protein sequence ID" value="KAG7447622.1"/>
    <property type="molecule type" value="Genomic_DNA"/>
</dbReference>
<evidence type="ECO:0000256" key="2">
    <source>
        <dbReference type="ARBA" id="ARBA00022723"/>
    </source>
</evidence>
<protein>
    <recommendedName>
        <fullName evidence="8">Zn(2)-C6 fungal-type domain-containing protein</fullName>
    </recommendedName>
</protein>
<dbReference type="SUPFAM" id="SSF57701">
    <property type="entry name" value="Zn2/Cys6 DNA-binding domain"/>
    <property type="match status" value="1"/>
</dbReference>
<organism evidence="9 10">
    <name type="scientific">Guyanagaster necrorhizus</name>
    <dbReference type="NCBI Taxonomy" id="856835"/>
    <lineage>
        <taxon>Eukaryota</taxon>
        <taxon>Fungi</taxon>
        <taxon>Dikarya</taxon>
        <taxon>Basidiomycota</taxon>
        <taxon>Agaricomycotina</taxon>
        <taxon>Agaricomycetes</taxon>
        <taxon>Agaricomycetidae</taxon>
        <taxon>Agaricales</taxon>
        <taxon>Marasmiineae</taxon>
        <taxon>Physalacriaceae</taxon>
        <taxon>Guyanagaster</taxon>
    </lineage>
</organism>
<dbReference type="Gene3D" id="4.10.240.10">
    <property type="entry name" value="Zn(2)-C6 fungal-type DNA-binding domain"/>
    <property type="match status" value="1"/>
</dbReference>
<evidence type="ECO:0000313" key="10">
    <source>
        <dbReference type="Proteomes" id="UP000812287"/>
    </source>
</evidence>
<dbReference type="InterPro" id="IPR036864">
    <property type="entry name" value="Zn2-C6_fun-type_DNA-bd_sf"/>
</dbReference>
<dbReference type="RefSeq" id="XP_043041122.1">
    <property type="nucleotide sequence ID" value="XM_043179071.1"/>
</dbReference>
<dbReference type="PROSITE" id="PS50048">
    <property type="entry name" value="ZN2_CY6_FUNGAL_2"/>
    <property type="match status" value="1"/>
</dbReference>
<name>A0A9P8AV74_9AGAR</name>
<keyword evidence="6" id="KW-0539">Nucleus</keyword>
<keyword evidence="3" id="KW-0805">Transcription regulation</keyword>
<dbReference type="CDD" id="cd00067">
    <property type="entry name" value="GAL4"/>
    <property type="match status" value="1"/>
</dbReference>
<dbReference type="GO" id="GO:0000981">
    <property type="term" value="F:DNA-binding transcription factor activity, RNA polymerase II-specific"/>
    <property type="evidence" value="ECO:0007669"/>
    <property type="project" value="InterPro"/>
</dbReference>
<evidence type="ECO:0000256" key="3">
    <source>
        <dbReference type="ARBA" id="ARBA00023015"/>
    </source>
</evidence>
<dbReference type="InterPro" id="IPR051089">
    <property type="entry name" value="prtT"/>
</dbReference>
<feature type="compositionally biased region" description="Low complexity" evidence="7">
    <location>
        <begin position="111"/>
        <end position="123"/>
    </location>
</feature>
<dbReference type="GO" id="GO:0000976">
    <property type="term" value="F:transcription cis-regulatory region binding"/>
    <property type="evidence" value="ECO:0007669"/>
    <property type="project" value="TreeGrafter"/>
</dbReference>
<feature type="region of interest" description="Disordered" evidence="7">
    <location>
        <begin position="1"/>
        <end position="29"/>
    </location>
</feature>
<evidence type="ECO:0000259" key="8">
    <source>
        <dbReference type="PROSITE" id="PS50048"/>
    </source>
</evidence>
<dbReference type="PANTHER" id="PTHR31845:SF17">
    <property type="entry name" value="ZN(II)2CYS6 TRANSCRIPTION FACTOR (EUROFUNG)"/>
    <property type="match status" value="1"/>
</dbReference>
<evidence type="ECO:0000313" key="9">
    <source>
        <dbReference type="EMBL" id="KAG7447622.1"/>
    </source>
</evidence>
<evidence type="ECO:0000256" key="4">
    <source>
        <dbReference type="ARBA" id="ARBA00023125"/>
    </source>
</evidence>
<evidence type="ECO:0000256" key="1">
    <source>
        <dbReference type="ARBA" id="ARBA00004123"/>
    </source>
</evidence>
<keyword evidence="10" id="KW-1185">Reference proteome</keyword>
<dbReference type="GO" id="GO:0005634">
    <property type="term" value="C:nucleus"/>
    <property type="evidence" value="ECO:0007669"/>
    <property type="project" value="UniProtKB-SubCell"/>
</dbReference>
<reference evidence="9" key="1">
    <citation type="submission" date="2020-11" db="EMBL/GenBank/DDBJ databases">
        <title>Adaptations for nitrogen fixation in a non-lichenized fungal sporocarp promotes dispersal by wood-feeding termites.</title>
        <authorList>
            <consortium name="DOE Joint Genome Institute"/>
            <person name="Koch R.A."/>
            <person name="Yoon G."/>
            <person name="Arayal U."/>
            <person name="Lail K."/>
            <person name="Amirebrahimi M."/>
            <person name="Labutti K."/>
            <person name="Lipzen A."/>
            <person name="Riley R."/>
            <person name="Barry K."/>
            <person name="Henrissat B."/>
            <person name="Grigoriev I.V."/>
            <person name="Herr J.R."/>
            <person name="Aime M.C."/>
        </authorList>
    </citation>
    <scope>NUCLEOTIDE SEQUENCE</scope>
    <source>
        <strain evidence="9">MCA 3950</strain>
    </source>
</reference>
<proteinExistence type="predicted"/>
<dbReference type="PANTHER" id="PTHR31845">
    <property type="entry name" value="FINGER DOMAIN PROTEIN, PUTATIVE-RELATED"/>
    <property type="match status" value="1"/>
</dbReference>
<dbReference type="InterPro" id="IPR001138">
    <property type="entry name" value="Zn2Cys6_DnaBD"/>
</dbReference>
<keyword evidence="4" id="KW-0238">DNA-binding</keyword>
<gene>
    <name evidence="9" type="ORF">BT62DRAFT_1074993</name>
</gene>
<accession>A0A9P8AV74</accession>
<evidence type="ECO:0000256" key="6">
    <source>
        <dbReference type="ARBA" id="ARBA00023242"/>
    </source>
</evidence>
<keyword evidence="2" id="KW-0479">Metal-binding</keyword>